<comment type="pathway">
    <text evidence="1">Carbohydrate acid metabolism.</text>
</comment>
<dbReference type="EC" id="2.7.1.12" evidence="3 10"/>
<sequence length="166" mass="17737">MVKGPQIVVMGVSGSGKSTIGGLLAQRLGSSFVDADSLHPSANVARMAEGHPLTDDDRWPWLEAVGDALATAAVPGIIVACSTLKRSYREAILAQAPGTKFVHLHGSRELLFQRIGQREGHFMPMSLLASQLATLEPLETDEPGVTVDIAPEPAAIVDRIMRELFD</sequence>
<keyword evidence="5 10" id="KW-0547">Nucleotide-binding</keyword>
<evidence type="ECO:0000256" key="6">
    <source>
        <dbReference type="ARBA" id="ARBA00022777"/>
    </source>
</evidence>
<dbReference type="AlphaFoldDB" id="A0A2C8YBC1"/>
<dbReference type="PANTHER" id="PTHR43442">
    <property type="entry name" value="GLUCONOKINASE-RELATED"/>
    <property type="match status" value="1"/>
</dbReference>
<dbReference type="GO" id="GO:0019521">
    <property type="term" value="P:D-gluconate metabolic process"/>
    <property type="evidence" value="ECO:0007669"/>
    <property type="project" value="UniProtKB-KW"/>
</dbReference>
<dbReference type="Pfam" id="PF13671">
    <property type="entry name" value="AAA_33"/>
    <property type="match status" value="1"/>
</dbReference>
<evidence type="ECO:0000256" key="1">
    <source>
        <dbReference type="ARBA" id="ARBA00004761"/>
    </source>
</evidence>
<protein>
    <recommendedName>
        <fullName evidence="3 10">Gluconokinase</fullName>
        <ecNumber evidence="3 10">2.7.1.12</ecNumber>
    </recommendedName>
</protein>
<dbReference type="GO" id="GO:0046316">
    <property type="term" value="F:gluconokinase activity"/>
    <property type="evidence" value="ECO:0007669"/>
    <property type="project" value="UniProtKB-EC"/>
</dbReference>
<dbReference type="InterPro" id="IPR027417">
    <property type="entry name" value="P-loop_NTPase"/>
</dbReference>
<accession>A0A2C8YBC1</accession>
<evidence type="ECO:0000256" key="9">
    <source>
        <dbReference type="ARBA" id="ARBA00048090"/>
    </source>
</evidence>
<dbReference type="CDD" id="cd02021">
    <property type="entry name" value="GntK"/>
    <property type="match status" value="1"/>
</dbReference>
<dbReference type="GO" id="GO:0005524">
    <property type="term" value="F:ATP binding"/>
    <property type="evidence" value="ECO:0007669"/>
    <property type="project" value="UniProtKB-KW"/>
</dbReference>
<name>A0A2C8YBC1_9MICO</name>
<dbReference type="SUPFAM" id="SSF52540">
    <property type="entry name" value="P-loop containing nucleoside triphosphate hydrolases"/>
    <property type="match status" value="1"/>
</dbReference>
<evidence type="ECO:0000256" key="5">
    <source>
        <dbReference type="ARBA" id="ARBA00022741"/>
    </source>
</evidence>
<dbReference type="Gene3D" id="3.40.50.300">
    <property type="entry name" value="P-loop containing nucleotide triphosphate hydrolases"/>
    <property type="match status" value="1"/>
</dbReference>
<keyword evidence="8" id="KW-0311">Gluconate utilization</keyword>
<keyword evidence="4 10" id="KW-0808">Transferase</keyword>
<dbReference type="PANTHER" id="PTHR43442:SF3">
    <property type="entry name" value="GLUCONOKINASE-RELATED"/>
    <property type="match status" value="1"/>
</dbReference>
<evidence type="ECO:0000256" key="3">
    <source>
        <dbReference type="ARBA" id="ARBA00012054"/>
    </source>
</evidence>
<keyword evidence="6 10" id="KW-0418">Kinase</keyword>
<organism evidence="11 12">
    <name type="scientific">Salinibacterium xinjiangense</name>
    <dbReference type="NCBI Taxonomy" id="386302"/>
    <lineage>
        <taxon>Bacteria</taxon>
        <taxon>Bacillati</taxon>
        <taxon>Actinomycetota</taxon>
        <taxon>Actinomycetes</taxon>
        <taxon>Micrococcales</taxon>
        <taxon>Microbacteriaceae</taxon>
        <taxon>Salinibacterium</taxon>
    </lineage>
</organism>
<evidence type="ECO:0000256" key="8">
    <source>
        <dbReference type="ARBA" id="ARBA00023064"/>
    </source>
</evidence>
<dbReference type="NCBIfam" id="TIGR01313">
    <property type="entry name" value="therm_gnt_kin"/>
    <property type="match status" value="1"/>
</dbReference>
<evidence type="ECO:0000256" key="4">
    <source>
        <dbReference type="ARBA" id="ARBA00022679"/>
    </source>
</evidence>
<dbReference type="EMBL" id="OCST01000001">
    <property type="protein sequence ID" value="SOE47553.1"/>
    <property type="molecule type" value="Genomic_DNA"/>
</dbReference>
<evidence type="ECO:0000256" key="10">
    <source>
        <dbReference type="RuleBase" id="RU363066"/>
    </source>
</evidence>
<keyword evidence="7 10" id="KW-0067">ATP-binding</keyword>
<dbReference type="Proteomes" id="UP000219440">
    <property type="component" value="Unassembled WGS sequence"/>
</dbReference>
<evidence type="ECO:0000256" key="7">
    <source>
        <dbReference type="ARBA" id="ARBA00022840"/>
    </source>
</evidence>
<dbReference type="FunFam" id="3.40.50.300:FF:000522">
    <property type="entry name" value="Gluconokinase"/>
    <property type="match status" value="1"/>
</dbReference>
<dbReference type="GO" id="GO:0005737">
    <property type="term" value="C:cytoplasm"/>
    <property type="evidence" value="ECO:0007669"/>
    <property type="project" value="TreeGrafter"/>
</dbReference>
<evidence type="ECO:0000313" key="11">
    <source>
        <dbReference type="EMBL" id="SOE47553.1"/>
    </source>
</evidence>
<dbReference type="InterPro" id="IPR006001">
    <property type="entry name" value="Therm_gnt_kin"/>
</dbReference>
<comment type="catalytic activity">
    <reaction evidence="9 10">
        <text>D-gluconate + ATP = 6-phospho-D-gluconate + ADP + H(+)</text>
        <dbReference type="Rhea" id="RHEA:19433"/>
        <dbReference type="ChEBI" id="CHEBI:15378"/>
        <dbReference type="ChEBI" id="CHEBI:18391"/>
        <dbReference type="ChEBI" id="CHEBI:30616"/>
        <dbReference type="ChEBI" id="CHEBI:58759"/>
        <dbReference type="ChEBI" id="CHEBI:456216"/>
        <dbReference type="EC" id="2.7.1.12"/>
    </reaction>
</comment>
<proteinExistence type="inferred from homology"/>
<evidence type="ECO:0000313" key="12">
    <source>
        <dbReference type="Proteomes" id="UP000219440"/>
    </source>
</evidence>
<evidence type="ECO:0000256" key="2">
    <source>
        <dbReference type="ARBA" id="ARBA00008420"/>
    </source>
</evidence>
<comment type="similarity">
    <text evidence="2 10">Belongs to the gluconokinase GntK/GntV family.</text>
</comment>
<reference evidence="11 12" key="1">
    <citation type="submission" date="2017-09" db="EMBL/GenBank/DDBJ databases">
        <authorList>
            <person name="Ehlers B."/>
            <person name="Leendertz F.H."/>
        </authorList>
    </citation>
    <scope>NUCLEOTIDE SEQUENCE [LARGE SCALE GENOMIC DNA]</scope>
    <source>
        <strain evidence="11 12">CGMCC 1.05381</strain>
    </source>
</reference>
<gene>
    <name evidence="11" type="ORF">SAMN06296378_0224</name>
</gene>
<keyword evidence="12" id="KW-1185">Reference proteome</keyword>